<feature type="compositionally biased region" description="Pro residues" evidence="2">
    <location>
        <begin position="42"/>
        <end position="59"/>
    </location>
</feature>
<organism evidence="3 4">
    <name type="scientific">Trema orientale</name>
    <name type="common">Charcoal tree</name>
    <name type="synonym">Celtis orientalis</name>
    <dbReference type="NCBI Taxonomy" id="63057"/>
    <lineage>
        <taxon>Eukaryota</taxon>
        <taxon>Viridiplantae</taxon>
        <taxon>Streptophyta</taxon>
        <taxon>Embryophyta</taxon>
        <taxon>Tracheophyta</taxon>
        <taxon>Spermatophyta</taxon>
        <taxon>Magnoliopsida</taxon>
        <taxon>eudicotyledons</taxon>
        <taxon>Gunneridae</taxon>
        <taxon>Pentapetalae</taxon>
        <taxon>rosids</taxon>
        <taxon>fabids</taxon>
        <taxon>Rosales</taxon>
        <taxon>Cannabaceae</taxon>
        <taxon>Trema</taxon>
    </lineage>
</organism>
<evidence type="ECO:0000256" key="1">
    <source>
        <dbReference type="SAM" id="Coils"/>
    </source>
</evidence>
<feature type="coiled-coil region" evidence="1">
    <location>
        <begin position="231"/>
        <end position="279"/>
    </location>
</feature>
<sequence>PYSANRPSKPRSSRKTKKARKQKEAGTSLKTRKRKAPATPIVEPPSPEAPSPEAPPPSSSHPEEDMTIGSGLRAPPSTLGSIAKSKTPEGTPPSKGKEKVDSSKKRKVAFDDIPPSSTTSPAPQPASQAEPSVEPSSSAGASQVDKATEILNQLRQLPEKAGMSAAFVDRFTSEEAWEKMKRRSPRVAFTAAMRMLANTAAAAVLMYDPVLECMEKGDKIKEISKAFEDSKKTLQDEKSSFELEKKQLCEELEKEKLEKEKLEEKITGLEKVISEHADALKRVAEEAGRKAVEDFRANEVKEIEEKASDIASSTIIYNIYCEHPEFDFSILGEDVVELVNSWREAEAAEKAAEVGASTSTK</sequence>
<reference evidence="4" key="1">
    <citation type="submission" date="2016-06" db="EMBL/GenBank/DDBJ databases">
        <title>Parallel loss of symbiosis genes in relatives of nitrogen-fixing non-legume Parasponia.</title>
        <authorList>
            <person name="Van Velzen R."/>
            <person name="Holmer R."/>
            <person name="Bu F."/>
            <person name="Rutten L."/>
            <person name="Van Zeijl A."/>
            <person name="Liu W."/>
            <person name="Santuari L."/>
            <person name="Cao Q."/>
            <person name="Sharma T."/>
            <person name="Shen D."/>
            <person name="Roswanjaya Y."/>
            <person name="Wardhani T."/>
            <person name="Kalhor M.S."/>
            <person name="Jansen J."/>
            <person name="Van den Hoogen J."/>
            <person name="Gungor B."/>
            <person name="Hartog M."/>
            <person name="Hontelez J."/>
            <person name="Verver J."/>
            <person name="Yang W.-C."/>
            <person name="Schijlen E."/>
            <person name="Repin R."/>
            <person name="Schilthuizen M."/>
            <person name="Schranz E."/>
            <person name="Heidstra R."/>
            <person name="Miyata K."/>
            <person name="Fedorova E."/>
            <person name="Kohlen W."/>
            <person name="Bisseling T."/>
            <person name="Smit S."/>
            <person name="Geurts R."/>
        </authorList>
    </citation>
    <scope>NUCLEOTIDE SEQUENCE [LARGE SCALE GENOMIC DNA]</scope>
    <source>
        <strain evidence="4">cv. RG33-2</strain>
    </source>
</reference>
<evidence type="ECO:0000256" key="2">
    <source>
        <dbReference type="SAM" id="MobiDB-lite"/>
    </source>
</evidence>
<keyword evidence="4" id="KW-1185">Reference proteome</keyword>
<keyword evidence="1" id="KW-0175">Coiled coil</keyword>
<accession>A0A2P5EV76</accession>
<feature type="non-terminal residue" evidence="3">
    <location>
        <position position="1"/>
    </location>
</feature>
<dbReference type="EMBL" id="JXTC01000094">
    <property type="protein sequence ID" value="PON89444.1"/>
    <property type="molecule type" value="Genomic_DNA"/>
</dbReference>
<dbReference type="AlphaFoldDB" id="A0A2P5EV76"/>
<comment type="caution">
    <text evidence="3">The sequence shown here is derived from an EMBL/GenBank/DDBJ whole genome shotgun (WGS) entry which is preliminary data.</text>
</comment>
<evidence type="ECO:0000313" key="4">
    <source>
        <dbReference type="Proteomes" id="UP000237000"/>
    </source>
</evidence>
<name>A0A2P5EV76_TREOI</name>
<dbReference type="STRING" id="63057.A0A2P5EV76"/>
<dbReference type="Proteomes" id="UP000237000">
    <property type="component" value="Unassembled WGS sequence"/>
</dbReference>
<dbReference type="InParanoid" id="A0A2P5EV76"/>
<evidence type="ECO:0000313" key="3">
    <source>
        <dbReference type="EMBL" id="PON89444.1"/>
    </source>
</evidence>
<gene>
    <name evidence="3" type="ORF">TorRG33x02_147950</name>
</gene>
<feature type="compositionally biased region" description="Basic residues" evidence="2">
    <location>
        <begin position="8"/>
        <end position="21"/>
    </location>
</feature>
<feature type="compositionally biased region" description="Low complexity" evidence="2">
    <location>
        <begin position="114"/>
        <end position="132"/>
    </location>
</feature>
<protein>
    <submittedName>
        <fullName evidence="3">Uncharacterized protein</fullName>
    </submittedName>
</protein>
<dbReference type="OrthoDB" id="10475530at2759"/>
<feature type="region of interest" description="Disordered" evidence="2">
    <location>
        <begin position="1"/>
        <end position="147"/>
    </location>
</feature>
<proteinExistence type="predicted"/>